<dbReference type="EMBL" id="MU129148">
    <property type="protein sequence ID" value="KAF9505515.1"/>
    <property type="molecule type" value="Genomic_DNA"/>
</dbReference>
<proteinExistence type="predicted"/>
<dbReference type="Proteomes" id="UP000886523">
    <property type="component" value="Unassembled WGS sequence"/>
</dbReference>
<gene>
    <name evidence="1" type="ORF">BS47DRAFT_1353849</name>
</gene>
<comment type="caution">
    <text evidence="1">The sequence shown here is derived from an EMBL/GenBank/DDBJ whole genome shotgun (WGS) entry which is preliminary data.</text>
</comment>
<dbReference type="AlphaFoldDB" id="A0A9P6AHR2"/>
<accession>A0A9P6AHR2</accession>
<keyword evidence="2" id="KW-1185">Reference proteome</keyword>
<sequence length="139" mass="15869">MQYIRSVINRDLVTIFKFFYGQATQIWVHRVKVDDKRTEQLVQEEYGTKSVLHQDNPVVREVIDTWIQETGVHVVLDAESDAIYAVIRCSPNRPCQEAGVTSLDFDEMKTVMDCVMKHSGGTGSVRVNIKSYRPDLSCS</sequence>
<protein>
    <submittedName>
        <fullName evidence="1">Uncharacterized protein</fullName>
    </submittedName>
</protein>
<evidence type="ECO:0000313" key="2">
    <source>
        <dbReference type="Proteomes" id="UP000886523"/>
    </source>
</evidence>
<reference evidence="1" key="1">
    <citation type="journal article" date="2020" name="Nat. Commun.">
        <title>Large-scale genome sequencing of mycorrhizal fungi provides insights into the early evolution of symbiotic traits.</title>
        <authorList>
            <person name="Miyauchi S."/>
            <person name="Kiss E."/>
            <person name="Kuo A."/>
            <person name="Drula E."/>
            <person name="Kohler A."/>
            <person name="Sanchez-Garcia M."/>
            <person name="Morin E."/>
            <person name="Andreopoulos B."/>
            <person name="Barry K.W."/>
            <person name="Bonito G."/>
            <person name="Buee M."/>
            <person name="Carver A."/>
            <person name="Chen C."/>
            <person name="Cichocki N."/>
            <person name="Clum A."/>
            <person name="Culley D."/>
            <person name="Crous P.W."/>
            <person name="Fauchery L."/>
            <person name="Girlanda M."/>
            <person name="Hayes R.D."/>
            <person name="Keri Z."/>
            <person name="LaButti K."/>
            <person name="Lipzen A."/>
            <person name="Lombard V."/>
            <person name="Magnuson J."/>
            <person name="Maillard F."/>
            <person name="Murat C."/>
            <person name="Nolan M."/>
            <person name="Ohm R.A."/>
            <person name="Pangilinan J."/>
            <person name="Pereira M.F."/>
            <person name="Perotto S."/>
            <person name="Peter M."/>
            <person name="Pfister S."/>
            <person name="Riley R."/>
            <person name="Sitrit Y."/>
            <person name="Stielow J.B."/>
            <person name="Szollosi G."/>
            <person name="Zifcakova L."/>
            <person name="Stursova M."/>
            <person name="Spatafora J.W."/>
            <person name="Tedersoo L."/>
            <person name="Vaario L.M."/>
            <person name="Yamada A."/>
            <person name="Yan M."/>
            <person name="Wang P."/>
            <person name="Xu J."/>
            <person name="Bruns T."/>
            <person name="Baldrian P."/>
            <person name="Vilgalys R."/>
            <person name="Dunand C."/>
            <person name="Henrissat B."/>
            <person name="Grigoriev I.V."/>
            <person name="Hibbett D."/>
            <person name="Nagy L.G."/>
            <person name="Martin F.M."/>
        </authorList>
    </citation>
    <scope>NUCLEOTIDE SEQUENCE</scope>
    <source>
        <strain evidence="1">UP504</strain>
    </source>
</reference>
<name>A0A9P6AHR2_9AGAM</name>
<organism evidence="1 2">
    <name type="scientific">Hydnum rufescens UP504</name>
    <dbReference type="NCBI Taxonomy" id="1448309"/>
    <lineage>
        <taxon>Eukaryota</taxon>
        <taxon>Fungi</taxon>
        <taxon>Dikarya</taxon>
        <taxon>Basidiomycota</taxon>
        <taxon>Agaricomycotina</taxon>
        <taxon>Agaricomycetes</taxon>
        <taxon>Cantharellales</taxon>
        <taxon>Hydnaceae</taxon>
        <taxon>Hydnum</taxon>
    </lineage>
</organism>
<evidence type="ECO:0000313" key="1">
    <source>
        <dbReference type="EMBL" id="KAF9505515.1"/>
    </source>
</evidence>